<evidence type="ECO:0000256" key="3">
    <source>
        <dbReference type="SAM" id="MobiDB-lite"/>
    </source>
</evidence>
<dbReference type="GO" id="GO:0052621">
    <property type="term" value="F:diguanylate cyclase activity"/>
    <property type="evidence" value="ECO:0007669"/>
    <property type="project" value="UniProtKB-EC"/>
</dbReference>
<dbReference type="InterPro" id="IPR050469">
    <property type="entry name" value="Diguanylate_Cyclase"/>
</dbReference>
<evidence type="ECO:0000256" key="2">
    <source>
        <dbReference type="ARBA" id="ARBA00034247"/>
    </source>
</evidence>
<dbReference type="SMART" id="SM00267">
    <property type="entry name" value="GGDEF"/>
    <property type="match status" value="1"/>
</dbReference>
<dbReference type="Gene3D" id="3.30.70.270">
    <property type="match status" value="1"/>
</dbReference>
<dbReference type="NCBIfam" id="TIGR00254">
    <property type="entry name" value="GGDEF"/>
    <property type="match status" value="1"/>
</dbReference>
<comment type="catalytic activity">
    <reaction evidence="2">
        <text>2 GTP = 3',3'-c-di-GMP + 2 diphosphate</text>
        <dbReference type="Rhea" id="RHEA:24898"/>
        <dbReference type="ChEBI" id="CHEBI:33019"/>
        <dbReference type="ChEBI" id="CHEBI:37565"/>
        <dbReference type="ChEBI" id="CHEBI:58805"/>
        <dbReference type="EC" id="2.7.7.65"/>
    </reaction>
</comment>
<name>A0ABZ0CWP6_9BURK</name>
<feature type="transmembrane region" description="Helical" evidence="4">
    <location>
        <begin position="150"/>
        <end position="170"/>
    </location>
</feature>
<dbReference type="EC" id="2.7.7.65" evidence="1"/>
<keyword evidence="6" id="KW-0548">Nucleotidyltransferase</keyword>
<feature type="transmembrane region" description="Helical" evidence="4">
    <location>
        <begin position="12"/>
        <end position="32"/>
    </location>
</feature>
<dbReference type="Proteomes" id="UP001303946">
    <property type="component" value="Chromosome"/>
</dbReference>
<keyword evidence="4" id="KW-1133">Transmembrane helix</keyword>
<dbReference type="SUPFAM" id="SSF55073">
    <property type="entry name" value="Nucleotide cyclase"/>
    <property type="match status" value="1"/>
</dbReference>
<keyword evidence="6" id="KW-0808">Transferase</keyword>
<evidence type="ECO:0000256" key="1">
    <source>
        <dbReference type="ARBA" id="ARBA00012528"/>
    </source>
</evidence>
<evidence type="ECO:0000256" key="4">
    <source>
        <dbReference type="SAM" id="Phobius"/>
    </source>
</evidence>
<reference evidence="6 7" key="1">
    <citation type="submission" date="2023-10" db="EMBL/GenBank/DDBJ databases">
        <title>Bacteria for the degradation of biodegradable plastic PBAT(Polybutylene adipate terephthalate).</title>
        <authorList>
            <person name="Weon H.-Y."/>
            <person name="Yeon J."/>
        </authorList>
    </citation>
    <scope>NUCLEOTIDE SEQUENCE [LARGE SCALE GENOMIC DNA]</scope>
    <source>
        <strain evidence="6 7">SBD 7-3</strain>
    </source>
</reference>
<dbReference type="CDD" id="cd01949">
    <property type="entry name" value="GGDEF"/>
    <property type="match status" value="1"/>
</dbReference>
<dbReference type="PANTHER" id="PTHR45138">
    <property type="entry name" value="REGULATORY COMPONENTS OF SENSORY TRANSDUCTION SYSTEM"/>
    <property type="match status" value="1"/>
</dbReference>
<protein>
    <recommendedName>
        <fullName evidence="1">diguanylate cyclase</fullName>
        <ecNumber evidence="1">2.7.7.65</ecNumber>
    </recommendedName>
</protein>
<keyword evidence="4" id="KW-0472">Membrane</keyword>
<keyword evidence="7" id="KW-1185">Reference proteome</keyword>
<accession>A0ABZ0CWP6</accession>
<feature type="transmembrane region" description="Helical" evidence="4">
    <location>
        <begin position="120"/>
        <end position="138"/>
    </location>
</feature>
<feature type="transmembrane region" description="Helical" evidence="4">
    <location>
        <begin position="190"/>
        <end position="216"/>
    </location>
</feature>
<feature type="region of interest" description="Disordered" evidence="3">
    <location>
        <begin position="377"/>
        <end position="406"/>
    </location>
</feature>
<dbReference type="PANTHER" id="PTHR45138:SF9">
    <property type="entry name" value="DIGUANYLATE CYCLASE DGCM-RELATED"/>
    <property type="match status" value="1"/>
</dbReference>
<evidence type="ECO:0000259" key="5">
    <source>
        <dbReference type="PROSITE" id="PS50887"/>
    </source>
</evidence>
<evidence type="ECO:0000313" key="6">
    <source>
        <dbReference type="EMBL" id="WOB09392.1"/>
    </source>
</evidence>
<evidence type="ECO:0000313" key="7">
    <source>
        <dbReference type="Proteomes" id="UP001303946"/>
    </source>
</evidence>
<dbReference type="InterPro" id="IPR043128">
    <property type="entry name" value="Rev_trsase/Diguanyl_cyclase"/>
</dbReference>
<dbReference type="InterPro" id="IPR029787">
    <property type="entry name" value="Nucleotide_cyclase"/>
</dbReference>
<feature type="transmembrane region" description="Helical" evidence="4">
    <location>
        <begin position="39"/>
        <end position="56"/>
    </location>
</feature>
<dbReference type="Pfam" id="PF00990">
    <property type="entry name" value="GGDEF"/>
    <property type="match status" value="1"/>
</dbReference>
<dbReference type="InterPro" id="IPR000160">
    <property type="entry name" value="GGDEF_dom"/>
</dbReference>
<feature type="domain" description="GGDEF" evidence="5">
    <location>
        <begin position="253"/>
        <end position="386"/>
    </location>
</feature>
<organism evidence="6 7">
    <name type="scientific">Piscinibacter gummiphilus</name>
    <dbReference type="NCBI Taxonomy" id="946333"/>
    <lineage>
        <taxon>Bacteria</taxon>
        <taxon>Pseudomonadati</taxon>
        <taxon>Pseudomonadota</taxon>
        <taxon>Betaproteobacteria</taxon>
        <taxon>Burkholderiales</taxon>
        <taxon>Sphaerotilaceae</taxon>
        <taxon>Piscinibacter</taxon>
    </lineage>
</organism>
<sequence>MSSLTPSEIAFLMLAMVQAVAAVMWGLGAWWIRETRAAALHWSGYAACSAIAFVYLGTHLAALPMAGVLLAITGLVLLQHGVWHFTGQKRRYLPHAALLAAAALASWIGADPAWRREQAVVHYTITMVLYLWTAWDLYRYARHTLGLRFPWVLAVPLLLAGLNSAGRALRTALKPDALATEIASHSSLNVGTAMAVVAVIAMLHAMLMALVVARLIQQLRWRARHDGLTGLLNRRAMQEAIDEQLHRSRRVGDTFAVVMVDLDHFKSINDRHGHAAGDQALKHTAALLQTHVREVDRVGRFGGEEFIVLLPGVGLAQAAQTAEALRAHLAAQQVPREGEPLALSASFGVAEWKGPSEEPSRLLMRADEALYRAKRAGRNQVQATNDEMPNVFHDDTGAAPFDPVAA</sequence>
<dbReference type="EMBL" id="CP136336">
    <property type="protein sequence ID" value="WOB09392.1"/>
    <property type="molecule type" value="Genomic_DNA"/>
</dbReference>
<keyword evidence="4" id="KW-0812">Transmembrane</keyword>
<feature type="transmembrane region" description="Helical" evidence="4">
    <location>
        <begin position="92"/>
        <end position="108"/>
    </location>
</feature>
<dbReference type="RefSeq" id="WP_316702346.1">
    <property type="nucleotide sequence ID" value="NZ_CP136336.1"/>
</dbReference>
<dbReference type="PROSITE" id="PS50887">
    <property type="entry name" value="GGDEF"/>
    <property type="match status" value="1"/>
</dbReference>
<gene>
    <name evidence="6" type="ORF">RXV79_04855</name>
</gene>
<feature type="transmembrane region" description="Helical" evidence="4">
    <location>
        <begin position="62"/>
        <end position="80"/>
    </location>
</feature>
<proteinExistence type="predicted"/>